<comment type="caution">
    <text evidence="9">The sequence shown here is derived from an EMBL/GenBank/DDBJ whole genome shotgun (WGS) entry which is preliminary data.</text>
</comment>
<feature type="region of interest" description="Disordered" evidence="6">
    <location>
        <begin position="267"/>
        <end position="304"/>
    </location>
</feature>
<dbReference type="EMBL" id="BAAAHP010000095">
    <property type="protein sequence ID" value="GAA0939976.1"/>
    <property type="molecule type" value="Genomic_DNA"/>
</dbReference>
<evidence type="ECO:0000256" key="2">
    <source>
        <dbReference type="ARBA" id="ARBA00005675"/>
    </source>
</evidence>
<dbReference type="SUPFAM" id="SSF56784">
    <property type="entry name" value="HAD-like"/>
    <property type="match status" value="1"/>
</dbReference>
<dbReference type="PROSITE" id="PS00154">
    <property type="entry name" value="ATPASE_E1_E2"/>
    <property type="match status" value="1"/>
</dbReference>
<keyword evidence="3 7" id="KW-0812">Transmembrane</keyword>
<evidence type="ECO:0000313" key="10">
    <source>
        <dbReference type="Proteomes" id="UP001499967"/>
    </source>
</evidence>
<dbReference type="SUPFAM" id="SSF81653">
    <property type="entry name" value="Calcium ATPase, transduction domain A"/>
    <property type="match status" value="1"/>
</dbReference>
<accession>A0ABN1QAL1</accession>
<dbReference type="InterPro" id="IPR023298">
    <property type="entry name" value="ATPase_P-typ_TM_dom_sf"/>
</dbReference>
<comment type="subcellular location">
    <subcellularLocation>
        <location evidence="1">Cell membrane</location>
        <topology evidence="1">Multi-pass membrane protein</topology>
    </subcellularLocation>
</comment>
<keyword evidence="10" id="KW-1185">Reference proteome</keyword>
<dbReference type="Gene3D" id="1.20.1110.10">
    <property type="entry name" value="Calcium-transporting ATPase, transmembrane domain"/>
    <property type="match status" value="1"/>
</dbReference>
<evidence type="ECO:0000313" key="9">
    <source>
        <dbReference type="EMBL" id="GAA0939976.1"/>
    </source>
</evidence>
<dbReference type="InterPro" id="IPR001757">
    <property type="entry name" value="P_typ_ATPase"/>
</dbReference>
<dbReference type="NCBIfam" id="TIGR01494">
    <property type="entry name" value="ATPase_P-type"/>
    <property type="match status" value="1"/>
</dbReference>
<dbReference type="Pfam" id="PF00122">
    <property type="entry name" value="E1-E2_ATPase"/>
    <property type="match status" value="1"/>
</dbReference>
<evidence type="ECO:0000256" key="6">
    <source>
        <dbReference type="SAM" id="MobiDB-lite"/>
    </source>
</evidence>
<dbReference type="PANTHER" id="PTHR43294">
    <property type="entry name" value="SODIUM/POTASSIUM-TRANSPORTING ATPASE SUBUNIT ALPHA"/>
    <property type="match status" value="1"/>
</dbReference>
<dbReference type="InterPro" id="IPR023299">
    <property type="entry name" value="ATPase_P-typ_cyto_dom_N"/>
</dbReference>
<gene>
    <name evidence="9" type="ORF">GCM10009559_34720</name>
</gene>
<keyword evidence="5 7" id="KW-0472">Membrane</keyword>
<reference evidence="9 10" key="1">
    <citation type="journal article" date="2019" name="Int. J. Syst. Evol. Microbiol.">
        <title>The Global Catalogue of Microorganisms (GCM) 10K type strain sequencing project: providing services to taxonomists for standard genome sequencing and annotation.</title>
        <authorList>
            <consortium name="The Broad Institute Genomics Platform"/>
            <consortium name="The Broad Institute Genome Sequencing Center for Infectious Disease"/>
            <person name="Wu L."/>
            <person name="Ma J."/>
        </authorList>
    </citation>
    <scope>NUCLEOTIDE SEQUENCE [LARGE SCALE GENOMIC DNA]</scope>
    <source>
        <strain evidence="9 10">JCM 11117</strain>
    </source>
</reference>
<dbReference type="Gene3D" id="3.40.50.1000">
    <property type="entry name" value="HAD superfamily/HAD-like"/>
    <property type="match status" value="1"/>
</dbReference>
<evidence type="ECO:0000256" key="4">
    <source>
        <dbReference type="ARBA" id="ARBA00022989"/>
    </source>
</evidence>
<dbReference type="InterPro" id="IPR036412">
    <property type="entry name" value="HAD-like_sf"/>
</dbReference>
<dbReference type="InterPro" id="IPR023214">
    <property type="entry name" value="HAD_sf"/>
</dbReference>
<dbReference type="PANTHER" id="PTHR43294:SF20">
    <property type="entry name" value="P-TYPE ATPASE"/>
    <property type="match status" value="1"/>
</dbReference>
<feature type="transmembrane region" description="Helical" evidence="7">
    <location>
        <begin position="125"/>
        <end position="150"/>
    </location>
</feature>
<dbReference type="Gene3D" id="3.40.1110.10">
    <property type="entry name" value="Calcium-transporting ATPase, cytoplasmic domain N"/>
    <property type="match status" value="1"/>
</dbReference>
<name>A0ABN1QAL1_9PSEU</name>
<organism evidence="9 10">
    <name type="scientific">Pseudonocardia zijingensis</name>
    <dbReference type="NCBI Taxonomy" id="153376"/>
    <lineage>
        <taxon>Bacteria</taxon>
        <taxon>Bacillati</taxon>
        <taxon>Actinomycetota</taxon>
        <taxon>Actinomycetes</taxon>
        <taxon>Pseudonocardiales</taxon>
        <taxon>Pseudonocardiaceae</taxon>
        <taxon>Pseudonocardia</taxon>
    </lineage>
</organism>
<dbReference type="SUPFAM" id="SSF81665">
    <property type="entry name" value="Calcium ATPase, transmembrane domain M"/>
    <property type="match status" value="1"/>
</dbReference>
<keyword evidence="4 7" id="KW-1133">Transmembrane helix</keyword>
<feature type="transmembrane region" description="Helical" evidence="7">
    <location>
        <begin position="98"/>
        <end position="119"/>
    </location>
</feature>
<protein>
    <recommendedName>
        <fullName evidence="8">P-type ATPase A domain-containing protein</fullName>
    </recommendedName>
</protein>
<dbReference type="InterPro" id="IPR018303">
    <property type="entry name" value="ATPase_P-typ_P_site"/>
</dbReference>
<dbReference type="PRINTS" id="PR00121">
    <property type="entry name" value="NAKATPASE"/>
</dbReference>
<dbReference type="InterPro" id="IPR059000">
    <property type="entry name" value="ATPase_P-type_domA"/>
</dbReference>
<proteinExistence type="inferred from homology"/>
<evidence type="ECO:0000256" key="5">
    <source>
        <dbReference type="ARBA" id="ARBA00023136"/>
    </source>
</evidence>
<dbReference type="InterPro" id="IPR050510">
    <property type="entry name" value="Cation_transp_ATPase_P-type"/>
</dbReference>
<feature type="domain" description="P-type ATPase A" evidence="8">
    <location>
        <begin position="2"/>
        <end position="78"/>
    </location>
</feature>
<comment type="similarity">
    <text evidence="2">Belongs to the cation transport ATPase (P-type) (TC 3.A.3) family. Type IIA subfamily.</text>
</comment>
<dbReference type="PRINTS" id="PR00119">
    <property type="entry name" value="CATATPASE"/>
</dbReference>
<dbReference type="InterPro" id="IPR008250">
    <property type="entry name" value="ATPase_P-typ_transduc_dom_A_sf"/>
</dbReference>
<evidence type="ECO:0000256" key="7">
    <source>
        <dbReference type="SAM" id="Phobius"/>
    </source>
</evidence>
<evidence type="ECO:0000259" key="8">
    <source>
        <dbReference type="Pfam" id="PF00122"/>
    </source>
</evidence>
<dbReference type="Proteomes" id="UP001499967">
    <property type="component" value="Unassembled WGS sequence"/>
</dbReference>
<evidence type="ECO:0000256" key="1">
    <source>
        <dbReference type="ARBA" id="ARBA00004651"/>
    </source>
</evidence>
<dbReference type="Gene3D" id="2.70.150.10">
    <property type="entry name" value="Calcium-transporting ATPase, cytoplasmic transduction domain A"/>
    <property type="match status" value="1"/>
</dbReference>
<sequence>MAADLRVVEARGLRADESALTGESVPVDKDHAPVDPAAELAERRSMLHGGTVVTSEAAEAVVVETGDRTALGRVSGLVGGVEVTQTPLTRSIGRLGAAVTKVIGVVAVVLLVVALLRGYPVADAVLAAITLAVAAIPEGLPAIVTIALAVGVQRMARRRAVVRELPAVETLGSTSVICTDKTGTLTCNEMVVRRAWVPGGAEAEFDGVGYAPGGGYGCAGRRRRTPVPRSESCCAPRRWPTSRTWPAQAPNASCSATRPTGRCWWRPSARESTSPRCSATTRRGRCSRSTRSAGTWPAHLQRVR</sequence>
<evidence type="ECO:0000256" key="3">
    <source>
        <dbReference type="ARBA" id="ARBA00022692"/>
    </source>
</evidence>